<reference evidence="3 4" key="1">
    <citation type="journal article" date="2018" name="Nat. Ecol. Evol.">
        <title>Pezizomycetes genomes reveal the molecular basis of ectomycorrhizal truffle lifestyle.</title>
        <authorList>
            <person name="Murat C."/>
            <person name="Payen T."/>
            <person name="Noel B."/>
            <person name="Kuo A."/>
            <person name="Morin E."/>
            <person name="Chen J."/>
            <person name="Kohler A."/>
            <person name="Krizsan K."/>
            <person name="Balestrini R."/>
            <person name="Da Silva C."/>
            <person name="Montanini B."/>
            <person name="Hainaut M."/>
            <person name="Levati E."/>
            <person name="Barry K.W."/>
            <person name="Belfiori B."/>
            <person name="Cichocki N."/>
            <person name="Clum A."/>
            <person name="Dockter R.B."/>
            <person name="Fauchery L."/>
            <person name="Guy J."/>
            <person name="Iotti M."/>
            <person name="Le Tacon F."/>
            <person name="Lindquist E.A."/>
            <person name="Lipzen A."/>
            <person name="Malagnac F."/>
            <person name="Mello A."/>
            <person name="Molinier V."/>
            <person name="Miyauchi S."/>
            <person name="Poulain J."/>
            <person name="Riccioni C."/>
            <person name="Rubini A."/>
            <person name="Sitrit Y."/>
            <person name="Splivallo R."/>
            <person name="Traeger S."/>
            <person name="Wang M."/>
            <person name="Zifcakova L."/>
            <person name="Wipf D."/>
            <person name="Zambonelli A."/>
            <person name="Paolocci F."/>
            <person name="Nowrousian M."/>
            <person name="Ottonello S."/>
            <person name="Baldrian P."/>
            <person name="Spatafora J.W."/>
            <person name="Henrissat B."/>
            <person name="Nagy L.G."/>
            <person name="Aury J.M."/>
            <person name="Wincker P."/>
            <person name="Grigoriev I.V."/>
            <person name="Bonfante P."/>
            <person name="Martin F.M."/>
        </authorList>
    </citation>
    <scope>NUCLEOTIDE SEQUENCE [LARGE SCALE GENOMIC DNA]</scope>
    <source>
        <strain evidence="3 4">ATCC MYA-4762</strain>
    </source>
</reference>
<name>A0A3N4LCN9_9PEZI</name>
<dbReference type="InParanoid" id="A0A3N4LCN9"/>
<sequence>MNRSRSLVTAVDVSMTVNIIASPGAMSTLQAPSPGRPEVPGSVYSSRNPSPSHGNFHSHFRTITDDQLHALKGFDTQFLIDDSGSMKLQSSTAVAKGRTHWEEVKLVLLDIVKVCAEFDENGVDVFFFNSSLVGQFNRTNIKEPKEVMELFEARSQAGIRGSTPTAEALDLIISPYLQECERSRVENRGFPKPKNVIILTDGAANNNKLLKQNLISYARRLDTIDAPPDQIGVQFFQVGNVEGVDDFLTHLDNALSEENECRDFIDTRSSEEMGPEGLTAKGVLTTVLGGVIRRLDNATI</sequence>
<dbReference type="OrthoDB" id="2142040at2759"/>
<organism evidence="3 4">
    <name type="scientific">Terfezia boudieri ATCC MYA-4762</name>
    <dbReference type="NCBI Taxonomy" id="1051890"/>
    <lineage>
        <taxon>Eukaryota</taxon>
        <taxon>Fungi</taxon>
        <taxon>Dikarya</taxon>
        <taxon>Ascomycota</taxon>
        <taxon>Pezizomycotina</taxon>
        <taxon>Pezizomycetes</taxon>
        <taxon>Pezizales</taxon>
        <taxon>Pezizaceae</taxon>
        <taxon>Terfezia</taxon>
    </lineage>
</organism>
<gene>
    <name evidence="3" type="ORF">L211DRAFT_520252</name>
</gene>
<dbReference type="InterPro" id="IPR036465">
    <property type="entry name" value="vWFA_dom_sf"/>
</dbReference>
<evidence type="ECO:0000313" key="3">
    <source>
        <dbReference type="EMBL" id="RPB20456.1"/>
    </source>
</evidence>
<dbReference type="SUPFAM" id="SSF53300">
    <property type="entry name" value="vWA-like"/>
    <property type="match status" value="1"/>
</dbReference>
<dbReference type="STRING" id="1051890.A0A3N4LCN9"/>
<feature type="region of interest" description="Disordered" evidence="1">
    <location>
        <begin position="26"/>
        <end position="58"/>
    </location>
</feature>
<dbReference type="PROSITE" id="PS50234">
    <property type="entry name" value="VWFA"/>
    <property type="match status" value="1"/>
</dbReference>
<dbReference type="InterPro" id="IPR002035">
    <property type="entry name" value="VWF_A"/>
</dbReference>
<feature type="domain" description="VWFA" evidence="2">
    <location>
        <begin position="75"/>
        <end position="287"/>
    </location>
</feature>
<evidence type="ECO:0000256" key="1">
    <source>
        <dbReference type="SAM" id="MobiDB-lite"/>
    </source>
</evidence>
<feature type="compositionally biased region" description="Polar residues" evidence="1">
    <location>
        <begin position="43"/>
        <end position="55"/>
    </location>
</feature>
<dbReference type="EMBL" id="ML121571">
    <property type="protein sequence ID" value="RPB20456.1"/>
    <property type="molecule type" value="Genomic_DNA"/>
</dbReference>
<dbReference type="Pfam" id="PF00092">
    <property type="entry name" value="VWA"/>
    <property type="match status" value="1"/>
</dbReference>
<accession>A0A3N4LCN9</accession>
<dbReference type="Proteomes" id="UP000267821">
    <property type="component" value="Unassembled WGS sequence"/>
</dbReference>
<dbReference type="PANTHER" id="PTHR34706">
    <property type="entry name" value="SLR1338 PROTEIN"/>
    <property type="match status" value="1"/>
</dbReference>
<proteinExistence type="predicted"/>
<evidence type="ECO:0000313" key="4">
    <source>
        <dbReference type="Proteomes" id="UP000267821"/>
    </source>
</evidence>
<dbReference type="PANTHER" id="PTHR34706:SF1">
    <property type="entry name" value="VWFA DOMAIN-CONTAINING PROTEIN"/>
    <property type="match status" value="1"/>
</dbReference>
<protein>
    <recommendedName>
        <fullName evidence="2">VWFA domain-containing protein</fullName>
    </recommendedName>
</protein>
<evidence type="ECO:0000259" key="2">
    <source>
        <dbReference type="PROSITE" id="PS50234"/>
    </source>
</evidence>
<dbReference type="AlphaFoldDB" id="A0A3N4LCN9"/>
<dbReference type="Gene3D" id="3.40.50.410">
    <property type="entry name" value="von Willebrand factor, type A domain"/>
    <property type="match status" value="1"/>
</dbReference>
<keyword evidence="4" id="KW-1185">Reference proteome</keyword>